<keyword evidence="1" id="KW-0677">Repeat</keyword>
<name>X1N540_9ZZZZ</name>
<reference evidence="2" key="1">
    <citation type="journal article" date="2014" name="Front. Microbiol.">
        <title>High frequency of phylogenetically diverse reductive dehalogenase-homologous genes in deep subseafloor sedimentary metagenomes.</title>
        <authorList>
            <person name="Kawai M."/>
            <person name="Futagami T."/>
            <person name="Toyoda A."/>
            <person name="Takaki Y."/>
            <person name="Nishi S."/>
            <person name="Hori S."/>
            <person name="Arai W."/>
            <person name="Tsubouchi T."/>
            <person name="Morono Y."/>
            <person name="Uchiyama I."/>
            <person name="Ito T."/>
            <person name="Fujiyama A."/>
            <person name="Inagaki F."/>
            <person name="Takami H."/>
        </authorList>
    </citation>
    <scope>NUCLEOTIDE SEQUENCE</scope>
    <source>
        <strain evidence="2">Expedition CK06-06</strain>
    </source>
</reference>
<dbReference type="Pfam" id="PF02985">
    <property type="entry name" value="HEAT"/>
    <property type="match status" value="1"/>
</dbReference>
<protein>
    <submittedName>
        <fullName evidence="2">Uncharacterized protein</fullName>
    </submittedName>
</protein>
<gene>
    <name evidence="2" type="ORF">S06H3_22347</name>
</gene>
<feature type="non-terminal residue" evidence="2">
    <location>
        <position position="1"/>
    </location>
</feature>
<feature type="non-terminal residue" evidence="2">
    <location>
        <position position="227"/>
    </location>
</feature>
<sequence>DFIFNNELAEECCYDGLVLDENYEPIIPLLVCIYLAQYNDGEMALLGAQARTQAGALSQEIFNKLQTDLAVTKQGQLFGAMGTRKYLYQALQRSLLPDSPRKRNIPVSVSCIRALRKCGLADDLPLLSLETPSEKELKSMSSKRQNVWDLKKARWEQESERKTGGPLLNALSDEDKRIRYAAAECLMKIAPRRKFPDKEKVIPSMIDALGESGIRVVLIVEKDLKTI</sequence>
<comment type="caution">
    <text evidence="2">The sequence shown here is derived from an EMBL/GenBank/DDBJ whole genome shotgun (WGS) entry which is preliminary data.</text>
</comment>
<accession>X1N540</accession>
<evidence type="ECO:0000256" key="1">
    <source>
        <dbReference type="ARBA" id="ARBA00022737"/>
    </source>
</evidence>
<dbReference type="InterPro" id="IPR011989">
    <property type="entry name" value="ARM-like"/>
</dbReference>
<dbReference type="AlphaFoldDB" id="X1N540"/>
<dbReference type="InterPro" id="IPR016024">
    <property type="entry name" value="ARM-type_fold"/>
</dbReference>
<organism evidence="2">
    <name type="scientific">marine sediment metagenome</name>
    <dbReference type="NCBI Taxonomy" id="412755"/>
    <lineage>
        <taxon>unclassified sequences</taxon>
        <taxon>metagenomes</taxon>
        <taxon>ecological metagenomes</taxon>
    </lineage>
</organism>
<proteinExistence type="predicted"/>
<dbReference type="SUPFAM" id="SSF48371">
    <property type="entry name" value="ARM repeat"/>
    <property type="match status" value="1"/>
</dbReference>
<dbReference type="EMBL" id="BARV01011923">
    <property type="protein sequence ID" value="GAI13739.1"/>
    <property type="molecule type" value="Genomic_DNA"/>
</dbReference>
<dbReference type="Gene3D" id="1.25.10.10">
    <property type="entry name" value="Leucine-rich Repeat Variant"/>
    <property type="match status" value="1"/>
</dbReference>
<dbReference type="InterPro" id="IPR000357">
    <property type="entry name" value="HEAT"/>
</dbReference>
<evidence type="ECO:0000313" key="2">
    <source>
        <dbReference type="EMBL" id="GAI13739.1"/>
    </source>
</evidence>